<evidence type="ECO:0000256" key="4">
    <source>
        <dbReference type="ARBA" id="ARBA00022989"/>
    </source>
</evidence>
<feature type="transmembrane region" description="Helical" evidence="6">
    <location>
        <begin position="304"/>
        <end position="325"/>
    </location>
</feature>
<dbReference type="Pfam" id="PF01943">
    <property type="entry name" value="Polysacc_synt"/>
    <property type="match status" value="1"/>
</dbReference>
<dbReference type="RefSeq" id="WP_273927088.1">
    <property type="nucleotide sequence ID" value="NZ_JAQSIO010000004.1"/>
</dbReference>
<dbReference type="Proteomes" id="UP001528672">
    <property type="component" value="Unassembled WGS sequence"/>
</dbReference>
<comment type="caution">
    <text evidence="7">The sequence shown here is derived from an EMBL/GenBank/DDBJ whole genome shotgun (WGS) entry which is preliminary data.</text>
</comment>
<keyword evidence="8" id="KW-1185">Reference proteome</keyword>
<keyword evidence="2" id="KW-1003">Cell membrane</keyword>
<keyword evidence="4 6" id="KW-1133">Transmembrane helix</keyword>
<feature type="transmembrane region" description="Helical" evidence="6">
    <location>
        <begin position="260"/>
        <end position="284"/>
    </location>
</feature>
<keyword evidence="5 6" id="KW-0472">Membrane</keyword>
<evidence type="ECO:0000256" key="1">
    <source>
        <dbReference type="ARBA" id="ARBA00004651"/>
    </source>
</evidence>
<feature type="transmembrane region" description="Helical" evidence="6">
    <location>
        <begin position="47"/>
        <end position="70"/>
    </location>
</feature>
<protein>
    <submittedName>
        <fullName evidence="7">Lipopolysaccharide biosynthesis protein</fullName>
    </submittedName>
</protein>
<dbReference type="InterPro" id="IPR002797">
    <property type="entry name" value="Polysacc_synth"/>
</dbReference>
<feature type="transmembrane region" description="Helical" evidence="6">
    <location>
        <begin position="345"/>
        <end position="366"/>
    </location>
</feature>
<evidence type="ECO:0000256" key="5">
    <source>
        <dbReference type="ARBA" id="ARBA00023136"/>
    </source>
</evidence>
<feature type="transmembrane region" description="Helical" evidence="6">
    <location>
        <begin position="16"/>
        <end position="35"/>
    </location>
</feature>
<feature type="transmembrane region" description="Helical" evidence="6">
    <location>
        <begin position="222"/>
        <end position="240"/>
    </location>
</feature>
<dbReference type="PANTHER" id="PTHR30250">
    <property type="entry name" value="PST FAMILY PREDICTED COLANIC ACID TRANSPORTER"/>
    <property type="match status" value="1"/>
</dbReference>
<proteinExistence type="predicted"/>
<evidence type="ECO:0000313" key="7">
    <source>
        <dbReference type="EMBL" id="MDD0815388.1"/>
    </source>
</evidence>
<name>A0ABT5MFN4_9BURK</name>
<evidence type="ECO:0000256" key="2">
    <source>
        <dbReference type="ARBA" id="ARBA00022475"/>
    </source>
</evidence>
<evidence type="ECO:0000313" key="8">
    <source>
        <dbReference type="Proteomes" id="UP001528672"/>
    </source>
</evidence>
<reference evidence="7 8" key="1">
    <citation type="submission" date="2023-02" db="EMBL/GenBank/DDBJ databases">
        <title>Bacterial whole genome sequence for Curvibacter sp. HBC28.</title>
        <authorList>
            <person name="Le V."/>
            <person name="Ko S.-R."/>
            <person name="Ahn C.-Y."/>
            <person name="Oh H.-M."/>
        </authorList>
    </citation>
    <scope>NUCLEOTIDE SEQUENCE [LARGE SCALE GENOMIC DNA]</scope>
    <source>
        <strain evidence="7 8">HBC28</strain>
    </source>
</reference>
<accession>A0ABT5MFN4</accession>
<gene>
    <name evidence="7" type="ORF">PSQ39_12185</name>
</gene>
<feature type="transmembrane region" description="Helical" evidence="6">
    <location>
        <begin position="91"/>
        <end position="114"/>
    </location>
</feature>
<feature type="transmembrane region" description="Helical" evidence="6">
    <location>
        <begin position="182"/>
        <end position="201"/>
    </location>
</feature>
<evidence type="ECO:0000256" key="6">
    <source>
        <dbReference type="SAM" id="Phobius"/>
    </source>
</evidence>
<dbReference type="PANTHER" id="PTHR30250:SF11">
    <property type="entry name" value="O-ANTIGEN TRANSPORTER-RELATED"/>
    <property type="match status" value="1"/>
</dbReference>
<dbReference type="InterPro" id="IPR050833">
    <property type="entry name" value="Poly_Biosynth_Transport"/>
</dbReference>
<sequence>MSQRNRWRRLLGEGSWVVAGQAASVLGSLVMIRVLTELLSPSAYGELTLGLTVAALANQIIFGPLAGGVTRFYAPAAEKAALRTFLHSSQALLLQATGMVLLLAMVTWAVAWAIGQVHLMPLLSLAMMLSILAGINAVLGGLQSAARQRFVVALSQGFEPWLRIAAISVLAGVLGSSSETALLGYVLSMMFIVLYQGHLLHRLRESTIRPPVEAQNTWRRDILSVTLPTSLYGFFTWLQLSSDRWALQWFSSTADVGLYAVVYQLGYYPITLLGGMLVQFLMPIAFQRVGDASDPQRRRAMERLAWRAGVLVMLLTALGFGASHWLHAEILGLFAQRDYGSVSYLLPWMVMSGGLLATGQTLALILQSNLRTAELSRAKIGSSIIGIVANLLAAHWFGLAGIVGAGVLSAGLYAGWMMLLTRASSVHHSQ</sequence>
<feature type="transmembrane region" description="Helical" evidence="6">
    <location>
        <begin position="120"/>
        <end position="139"/>
    </location>
</feature>
<organism evidence="7 8">
    <name type="scientific">Curvibacter microcysteis</name>
    <dbReference type="NCBI Taxonomy" id="3026419"/>
    <lineage>
        <taxon>Bacteria</taxon>
        <taxon>Pseudomonadati</taxon>
        <taxon>Pseudomonadota</taxon>
        <taxon>Betaproteobacteria</taxon>
        <taxon>Burkholderiales</taxon>
        <taxon>Comamonadaceae</taxon>
        <taxon>Curvibacter</taxon>
    </lineage>
</organism>
<comment type="subcellular location">
    <subcellularLocation>
        <location evidence="1">Cell membrane</location>
        <topology evidence="1">Multi-pass membrane protein</topology>
    </subcellularLocation>
</comment>
<keyword evidence="3 6" id="KW-0812">Transmembrane</keyword>
<dbReference type="EMBL" id="JAQSIO010000004">
    <property type="protein sequence ID" value="MDD0815388.1"/>
    <property type="molecule type" value="Genomic_DNA"/>
</dbReference>
<evidence type="ECO:0000256" key="3">
    <source>
        <dbReference type="ARBA" id="ARBA00022692"/>
    </source>
</evidence>
<feature type="transmembrane region" description="Helical" evidence="6">
    <location>
        <begin position="160"/>
        <end position="176"/>
    </location>
</feature>